<reference evidence="2 3" key="1">
    <citation type="journal article" date="2020" name="G3 (Bethesda)">
        <title>Genetic Underpinnings of Host Manipulation by Ophiocordyceps as Revealed by Comparative Transcriptomics.</title>
        <authorList>
            <person name="Will I."/>
            <person name="Das B."/>
            <person name="Trinh T."/>
            <person name="Brachmann A."/>
            <person name="Ohm R.A."/>
            <person name="de Bekker C."/>
        </authorList>
    </citation>
    <scope>NUCLEOTIDE SEQUENCE [LARGE SCALE GENOMIC DNA]</scope>
    <source>
        <strain evidence="2 3">EC05</strain>
    </source>
</reference>
<evidence type="ECO:0000313" key="3">
    <source>
        <dbReference type="Proteomes" id="UP000562929"/>
    </source>
</evidence>
<keyword evidence="3" id="KW-1185">Reference proteome</keyword>
<gene>
    <name evidence="2" type="ORF">GQ602_006878</name>
</gene>
<comment type="caution">
    <text evidence="2">The sequence shown here is derived from an EMBL/GenBank/DDBJ whole genome shotgun (WGS) entry which is preliminary data.</text>
</comment>
<dbReference type="EMBL" id="JAACLJ010000008">
    <property type="protein sequence ID" value="KAF4582254.1"/>
    <property type="molecule type" value="Genomic_DNA"/>
</dbReference>
<feature type="region of interest" description="Disordered" evidence="1">
    <location>
        <begin position="56"/>
        <end position="87"/>
    </location>
</feature>
<accession>A0A8H4VB80</accession>
<evidence type="ECO:0000313" key="2">
    <source>
        <dbReference type="EMBL" id="KAF4582254.1"/>
    </source>
</evidence>
<proteinExistence type="predicted"/>
<evidence type="ECO:0000256" key="1">
    <source>
        <dbReference type="SAM" id="MobiDB-lite"/>
    </source>
</evidence>
<sequence length="87" mass="9867">MTDEKATSFWSNLGLCLPQPVQKQTFGCSHPTISDGSPDLFATRYRGLIKRHLFPRQTRARDEPPGARVGSDSGVDLPFRLRRRRPD</sequence>
<name>A0A8H4VB80_9HYPO</name>
<dbReference type="AlphaFoldDB" id="A0A8H4VB80"/>
<protein>
    <submittedName>
        <fullName evidence="2">Uncharacterized protein</fullName>
    </submittedName>
</protein>
<organism evidence="2 3">
    <name type="scientific">Ophiocordyceps camponoti-floridani</name>
    <dbReference type="NCBI Taxonomy" id="2030778"/>
    <lineage>
        <taxon>Eukaryota</taxon>
        <taxon>Fungi</taxon>
        <taxon>Dikarya</taxon>
        <taxon>Ascomycota</taxon>
        <taxon>Pezizomycotina</taxon>
        <taxon>Sordariomycetes</taxon>
        <taxon>Hypocreomycetidae</taxon>
        <taxon>Hypocreales</taxon>
        <taxon>Ophiocordycipitaceae</taxon>
        <taxon>Ophiocordyceps</taxon>
    </lineage>
</organism>
<dbReference type="Proteomes" id="UP000562929">
    <property type="component" value="Unassembled WGS sequence"/>
</dbReference>